<evidence type="ECO:0000313" key="8">
    <source>
        <dbReference type="Proteomes" id="UP000027931"/>
    </source>
</evidence>
<evidence type="ECO:0000256" key="3">
    <source>
        <dbReference type="ARBA" id="ARBA00022801"/>
    </source>
</evidence>
<dbReference type="RefSeq" id="WP_038085778.1">
    <property type="nucleotide sequence ID" value="NZ_JMIR01000006.1"/>
</dbReference>
<dbReference type="InterPro" id="IPR045063">
    <property type="entry name" value="Dynamin_N"/>
</dbReference>
<keyword evidence="5" id="KW-0472">Membrane</keyword>
<evidence type="ECO:0000259" key="6">
    <source>
        <dbReference type="Pfam" id="PF00350"/>
    </source>
</evidence>
<evidence type="ECO:0000256" key="1">
    <source>
        <dbReference type="ARBA" id="ARBA00004370"/>
    </source>
</evidence>
<reference evidence="7 8" key="1">
    <citation type="journal article" date="2013" name="Int. J. Syst. Evol. Microbiol.">
        <title>Tumebacillus flagellatus sp. nov., an alpha-amylase/pullulanase-producing bacterium isolated from cassava wastewater.</title>
        <authorList>
            <person name="Wang Q."/>
            <person name="Xie N."/>
            <person name="Qin Y."/>
            <person name="Shen N."/>
            <person name="Zhu J."/>
            <person name="Mi H."/>
            <person name="Huang R."/>
        </authorList>
    </citation>
    <scope>NUCLEOTIDE SEQUENCE [LARGE SCALE GENOMIC DNA]</scope>
    <source>
        <strain evidence="7 8">GST4</strain>
    </source>
</reference>
<dbReference type="GO" id="GO:0005525">
    <property type="term" value="F:GTP binding"/>
    <property type="evidence" value="ECO:0007669"/>
    <property type="project" value="UniProtKB-KW"/>
</dbReference>
<evidence type="ECO:0000256" key="2">
    <source>
        <dbReference type="ARBA" id="ARBA00022741"/>
    </source>
</evidence>
<dbReference type="PANTHER" id="PTHR10465:SF0">
    <property type="entry name" value="SARCALUMENIN"/>
    <property type="match status" value="1"/>
</dbReference>
<dbReference type="AlphaFoldDB" id="A0A074LUA5"/>
<dbReference type="OrthoDB" id="9816479at2"/>
<dbReference type="Proteomes" id="UP000027931">
    <property type="component" value="Unassembled WGS sequence"/>
</dbReference>
<proteinExistence type="predicted"/>
<evidence type="ECO:0000313" key="7">
    <source>
        <dbReference type="EMBL" id="KEO84145.1"/>
    </source>
</evidence>
<dbReference type="GO" id="GO:0008053">
    <property type="term" value="P:mitochondrial fusion"/>
    <property type="evidence" value="ECO:0007669"/>
    <property type="project" value="TreeGrafter"/>
</dbReference>
<keyword evidence="2" id="KW-0547">Nucleotide-binding</keyword>
<evidence type="ECO:0000256" key="5">
    <source>
        <dbReference type="ARBA" id="ARBA00023136"/>
    </source>
</evidence>
<name>A0A074LUA5_9BACL</name>
<comment type="caution">
    <text evidence="7">The sequence shown here is derived from an EMBL/GenBank/DDBJ whole genome shotgun (WGS) entry which is preliminary data.</text>
</comment>
<dbReference type="EMBL" id="JMIR01000006">
    <property type="protein sequence ID" value="KEO84145.1"/>
    <property type="molecule type" value="Genomic_DNA"/>
</dbReference>
<dbReference type="PANTHER" id="PTHR10465">
    <property type="entry name" value="TRANSMEMBRANE GTPASE FZO1"/>
    <property type="match status" value="1"/>
</dbReference>
<accession>A0A074LUA5</accession>
<gene>
    <name evidence="7" type="ORF">EL26_06680</name>
</gene>
<dbReference type="InterPro" id="IPR027417">
    <property type="entry name" value="P-loop_NTPase"/>
</dbReference>
<keyword evidence="8" id="KW-1185">Reference proteome</keyword>
<dbReference type="Pfam" id="PF00350">
    <property type="entry name" value="Dynamin_N"/>
    <property type="match status" value="1"/>
</dbReference>
<protein>
    <recommendedName>
        <fullName evidence="6">Dynamin N-terminal domain-containing protein</fullName>
    </recommendedName>
</protein>
<dbReference type="eggNOG" id="COG0699">
    <property type="taxonomic scope" value="Bacteria"/>
</dbReference>
<keyword evidence="3" id="KW-0378">Hydrolase</keyword>
<sequence>MDELQIAKQMITSLEQDPLVAEYFETNIQWLKDRAELWNTQFIRIGLVGVTSSGKSTLLNALLEEEVLPTAVRPSSGTLITCVKGPELQAKFFFSDGSPPLTKSGDNLAEEIKNYADERDNPNNEKNIRVIAIESPDYLLDSNLQIVDSPGLDAYGYDSHEALTMENLLPTVDLCLYVVTMKANSDSTTYRVIESIRHHHKPLIIVQNMLDSVEKKIGSGGAVLKNKDEVARDHRDRVLRIVSKVDPSLQSSVNVVQVSAKQALQSRKQHANPNWQQSQLEILIETIQRHVGHIRPQMKRNRLLQLYRHISELVSEELLNLQSDPVAEVSEPISAALVPHLNNQNEIEKQFEGTKQKTQGLLTQIQYTFQRAHSYLDSLNRERVQEAEKRIEEVKSQVQSLESQIVQGLRVFHQNISTVLTSLNLNPEDYLGNDIPNPRTSASAFQLKKRIESRTVRREKKGFFNAIKRIFGGGYEEKEIEYEVFNPSATHESLMMHYQKTMETMTHFLDQWEQRMGHLQEIVNQEVGRRIEEVMKKRKQRLAKQKAQELVLSLQEWTAVIGEHLGVHETAAAREVLKPQPEQRAEFPNLQNVEIQNSVYHLYQLSRHLLTRQFHQIWSYCQSANEKFGGSFSTTVIWGWDEFSLSQFARRFLPLDLPDHLPRLEQVGYLSIDHEQHRFVLVNEQSFGPQSAPELSLMLENRPFHAYVLVNAIQEGAAKKQFKTSLIHRMLQMRTARVNLVGQSLEEFKTGRNMGEGIFSLLNLQQEIAESNRGVLLLNDSNPVYSLLMCELSHRLNLTIADESEIMSLLWRLFPYLLNESSREFCTQILRAYSEFQS</sequence>
<dbReference type="STRING" id="1157490.EL26_06680"/>
<keyword evidence="4" id="KW-0342">GTP-binding</keyword>
<organism evidence="7 8">
    <name type="scientific">Tumebacillus flagellatus</name>
    <dbReference type="NCBI Taxonomy" id="1157490"/>
    <lineage>
        <taxon>Bacteria</taxon>
        <taxon>Bacillati</taxon>
        <taxon>Bacillota</taxon>
        <taxon>Bacilli</taxon>
        <taxon>Bacillales</taxon>
        <taxon>Alicyclobacillaceae</taxon>
        <taxon>Tumebacillus</taxon>
    </lineage>
</organism>
<dbReference type="SUPFAM" id="SSF52540">
    <property type="entry name" value="P-loop containing nucleoside triphosphate hydrolases"/>
    <property type="match status" value="1"/>
</dbReference>
<comment type="subcellular location">
    <subcellularLocation>
        <location evidence="1">Membrane</location>
    </subcellularLocation>
</comment>
<dbReference type="GO" id="GO:0016020">
    <property type="term" value="C:membrane"/>
    <property type="evidence" value="ECO:0007669"/>
    <property type="project" value="UniProtKB-SubCell"/>
</dbReference>
<feature type="domain" description="Dynamin N-terminal" evidence="6">
    <location>
        <begin position="45"/>
        <end position="209"/>
    </location>
</feature>
<dbReference type="InterPro" id="IPR027094">
    <property type="entry name" value="Mitofusin_fam"/>
</dbReference>
<dbReference type="Gene3D" id="3.40.50.300">
    <property type="entry name" value="P-loop containing nucleotide triphosphate hydrolases"/>
    <property type="match status" value="1"/>
</dbReference>
<evidence type="ECO:0000256" key="4">
    <source>
        <dbReference type="ARBA" id="ARBA00023134"/>
    </source>
</evidence>
<dbReference type="GO" id="GO:0003924">
    <property type="term" value="F:GTPase activity"/>
    <property type="evidence" value="ECO:0007669"/>
    <property type="project" value="InterPro"/>
</dbReference>